<dbReference type="GO" id="GO:0005576">
    <property type="term" value="C:extracellular region"/>
    <property type="evidence" value="ECO:0007669"/>
    <property type="project" value="InterPro"/>
</dbReference>
<evidence type="ECO:0000256" key="1">
    <source>
        <dbReference type="SAM" id="SignalP"/>
    </source>
</evidence>
<dbReference type="EMBL" id="JAIZAY010000019">
    <property type="protein sequence ID" value="KAJ8023543.1"/>
    <property type="molecule type" value="Genomic_DNA"/>
</dbReference>
<dbReference type="PROSITE" id="PS01009">
    <property type="entry name" value="CRISP_1"/>
    <property type="match status" value="1"/>
</dbReference>
<accession>A0A9Q0YJ85</accession>
<dbReference type="Proteomes" id="UP001152320">
    <property type="component" value="Chromosome 19"/>
</dbReference>
<dbReference type="SUPFAM" id="SSF55797">
    <property type="entry name" value="PR-1-like"/>
    <property type="match status" value="1"/>
</dbReference>
<dbReference type="InterPro" id="IPR035940">
    <property type="entry name" value="CAP_sf"/>
</dbReference>
<feature type="domain" description="SCP" evidence="2">
    <location>
        <begin position="36"/>
        <end position="173"/>
    </location>
</feature>
<keyword evidence="1" id="KW-0732">Signal</keyword>
<evidence type="ECO:0000313" key="3">
    <source>
        <dbReference type="EMBL" id="KAJ8023543.1"/>
    </source>
</evidence>
<dbReference type="PRINTS" id="PR00837">
    <property type="entry name" value="V5TPXLIKE"/>
</dbReference>
<evidence type="ECO:0000259" key="2">
    <source>
        <dbReference type="SMART" id="SM00198"/>
    </source>
</evidence>
<dbReference type="SMART" id="SM00198">
    <property type="entry name" value="SCP"/>
    <property type="match status" value="1"/>
</dbReference>
<dbReference type="AlphaFoldDB" id="A0A9Q0YJ85"/>
<dbReference type="InterPro" id="IPR018244">
    <property type="entry name" value="Allrgn_V5/Tpx1_CS"/>
</dbReference>
<dbReference type="InterPro" id="IPR014044">
    <property type="entry name" value="CAP_dom"/>
</dbReference>
<sequence>MGIKLLARILISVAGVAFAASSSLIKREVVTAFSSEEQTAIVEKHNEYRRKVSPTASNMAELKWDADLTKKAQDLADGCVFEHSITYGIGQNLYVSTGERDVIAPVTSWHDEVKNYTYEDNKCDEGAICGHYTQVIWASTTAVGCGIKHCPSLIIPHVGEWNGWMFVCNYKPR</sequence>
<dbReference type="Gene3D" id="3.40.33.10">
    <property type="entry name" value="CAP"/>
    <property type="match status" value="1"/>
</dbReference>
<keyword evidence="4" id="KW-1185">Reference proteome</keyword>
<organism evidence="3 4">
    <name type="scientific">Holothuria leucospilota</name>
    <name type="common">Black long sea cucumber</name>
    <name type="synonym">Mertensiothuria leucospilota</name>
    <dbReference type="NCBI Taxonomy" id="206669"/>
    <lineage>
        <taxon>Eukaryota</taxon>
        <taxon>Metazoa</taxon>
        <taxon>Echinodermata</taxon>
        <taxon>Eleutherozoa</taxon>
        <taxon>Echinozoa</taxon>
        <taxon>Holothuroidea</taxon>
        <taxon>Aspidochirotacea</taxon>
        <taxon>Aspidochirotida</taxon>
        <taxon>Holothuriidae</taxon>
        <taxon>Holothuria</taxon>
    </lineage>
</organism>
<feature type="signal peptide" evidence="1">
    <location>
        <begin position="1"/>
        <end position="21"/>
    </location>
</feature>
<comment type="caution">
    <text evidence="3">The sequence shown here is derived from an EMBL/GenBank/DDBJ whole genome shotgun (WGS) entry which is preliminary data.</text>
</comment>
<name>A0A9Q0YJ85_HOLLE</name>
<gene>
    <name evidence="3" type="ORF">HOLleu_36010</name>
</gene>
<dbReference type="PANTHER" id="PTHR10334">
    <property type="entry name" value="CYSTEINE-RICH SECRETORY PROTEIN-RELATED"/>
    <property type="match status" value="1"/>
</dbReference>
<proteinExistence type="predicted"/>
<protein>
    <submittedName>
        <fullName evidence="3">Peptidase inhibitor 16</fullName>
    </submittedName>
</protein>
<reference evidence="3" key="1">
    <citation type="submission" date="2021-10" db="EMBL/GenBank/DDBJ databases">
        <title>Tropical sea cucumber genome reveals ecological adaptation and Cuvierian tubules defense mechanism.</title>
        <authorList>
            <person name="Chen T."/>
        </authorList>
    </citation>
    <scope>NUCLEOTIDE SEQUENCE</scope>
    <source>
        <strain evidence="3">Nanhai2018</strain>
        <tissue evidence="3">Muscle</tissue>
    </source>
</reference>
<dbReference type="InterPro" id="IPR001283">
    <property type="entry name" value="CRISP-related"/>
</dbReference>
<dbReference type="OrthoDB" id="43654at2759"/>
<feature type="chain" id="PRO_5040367073" evidence="1">
    <location>
        <begin position="22"/>
        <end position="173"/>
    </location>
</feature>
<evidence type="ECO:0000313" key="4">
    <source>
        <dbReference type="Proteomes" id="UP001152320"/>
    </source>
</evidence>
<dbReference type="Pfam" id="PF00188">
    <property type="entry name" value="CAP"/>
    <property type="match status" value="1"/>
</dbReference>